<organism evidence="2">
    <name type="scientific">Hymenolepis diminuta</name>
    <name type="common">Rat tapeworm</name>
    <dbReference type="NCBI Taxonomy" id="6216"/>
    <lineage>
        <taxon>Eukaryota</taxon>
        <taxon>Metazoa</taxon>
        <taxon>Spiralia</taxon>
        <taxon>Lophotrochozoa</taxon>
        <taxon>Platyhelminthes</taxon>
        <taxon>Cestoda</taxon>
        <taxon>Eucestoda</taxon>
        <taxon>Cyclophyllidea</taxon>
        <taxon>Hymenolepididae</taxon>
        <taxon>Hymenolepis</taxon>
    </lineage>
</organism>
<dbReference type="AlphaFoldDB" id="A0A0R3SKC8"/>
<reference evidence="2" key="1">
    <citation type="submission" date="2017-02" db="UniProtKB">
        <authorList>
            <consortium name="WormBaseParasite"/>
        </authorList>
    </citation>
    <scope>IDENTIFICATION</scope>
</reference>
<dbReference type="InterPro" id="IPR043785">
    <property type="entry name" value="DUF5727"/>
</dbReference>
<evidence type="ECO:0000259" key="1">
    <source>
        <dbReference type="Pfam" id="PF18997"/>
    </source>
</evidence>
<feature type="domain" description="DUF5727" evidence="1">
    <location>
        <begin position="1"/>
        <end position="55"/>
    </location>
</feature>
<dbReference type="Pfam" id="PF18997">
    <property type="entry name" value="DUF5727"/>
    <property type="match status" value="1"/>
</dbReference>
<name>A0A0R3SKC8_HYMDI</name>
<proteinExistence type="predicted"/>
<protein>
    <submittedName>
        <fullName evidence="2">DUF5727 domain-containing protein</fullName>
    </submittedName>
</protein>
<dbReference type="WBParaSite" id="HDID_0000539301-mRNA-1">
    <property type="protein sequence ID" value="HDID_0000539301-mRNA-1"/>
    <property type="gene ID" value="HDID_0000539301"/>
</dbReference>
<accession>A0A0R3SKC8</accession>
<sequence length="59" mass="6429">LIVDEVNDLIIFSAKFSKMAGKNYETLVWGGSFDSISVDLDWTNTGEAPEVKACGESDD</sequence>
<evidence type="ECO:0000313" key="2">
    <source>
        <dbReference type="WBParaSite" id="HDID_0000539301-mRNA-1"/>
    </source>
</evidence>